<dbReference type="InterPro" id="IPR033134">
    <property type="entry name" value="Asp/Glu_racemase_AS_2"/>
</dbReference>
<dbReference type="Proteomes" id="UP000254649">
    <property type="component" value="Unassembled WGS sequence"/>
</dbReference>
<dbReference type="PANTHER" id="PTHR21198">
    <property type="entry name" value="GLUTAMATE RACEMASE"/>
    <property type="match status" value="1"/>
</dbReference>
<evidence type="ECO:0000256" key="2">
    <source>
        <dbReference type="ARBA" id="ARBA00023235"/>
    </source>
</evidence>
<dbReference type="NCBIfam" id="TIGR00035">
    <property type="entry name" value="asp_race"/>
    <property type="match status" value="1"/>
</dbReference>
<accession>A0A380TSG3</accession>
<dbReference type="OrthoDB" id="9803739at2"/>
<dbReference type="InterPro" id="IPR004380">
    <property type="entry name" value="Asp_race"/>
</dbReference>
<dbReference type="EMBL" id="UFRQ01000003">
    <property type="protein sequence ID" value="SUT91216.1"/>
    <property type="molecule type" value="Genomic_DNA"/>
</dbReference>
<evidence type="ECO:0000313" key="4">
    <source>
        <dbReference type="Proteomes" id="UP000254649"/>
    </source>
</evidence>
<comment type="similarity">
    <text evidence="1">Belongs to the aspartate/glutamate racemases family.</text>
</comment>
<reference evidence="3 4" key="1">
    <citation type="submission" date="2018-06" db="EMBL/GenBank/DDBJ databases">
        <authorList>
            <consortium name="Pathogen Informatics"/>
            <person name="Doyle S."/>
        </authorList>
    </citation>
    <scope>NUCLEOTIDE SEQUENCE [LARGE SCALE GENOMIC DNA]</scope>
    <source>
        <strain evidence="3 4">NCTC10801</strain>
    </source>
</reference>
<sequence length="231" mass="25597">MAKNVIGILGGMGPAATADMFQKFIKLTPAHCDQDHIPLLISSIPDIPDRTECILHGGEDPESVMEKYVHGLENAGATCIIMACNTAHYWFDHLKAKSHVDMLSIIDATIDEVIATGKQKIGLLATDATLATGLYKKRIEEQGLTFIRPNEESQKKVMESIYLLKSGETEHSIELMSQQRDELTKQGAEVIILGCTEVPIILAKDMENQPHLYVDSTLALVRSAIKWYQLH</sequence>
<gene>
    <name evidence="3" type="ORF">NCTC10801_01409</name>
</gene>
<evidence type="ECO:0000313" key="3">
    <source>
        <dbReference type="EMBL" id="SUT91216.1"/>
    </source>
</evidence>
<dbReference type="Pfam" id="PF01177">
    <property type="entry name" value="Asp_Glu_race"/>
    <property type="match status" value="1"/>
</dbReference>
<proteinExistence type="inferred from homology"/>
<dbReference type="EC" id="5.1.1.13" evidence="3"/>
<dbReference type="GO" id="GO:0047689">
    <property type="term" value="F:aspartate racemase activity"/>
    <property type="evidence" value="ECO:0007669"/>
    <property type="project" value="UniProtKB-EC"/>
</dbReference>
<protein>
    <submittedName>
        <fullName evidence="3">Aspartate racemase</fullName>
        <ecNumber evidence="3">5.1.1.13</ecNumber>
    </submittedName>
</protein>
<dbReference type="Gene3D" id="3.40.50.1860">
    <property type="match status" value="2"/>
</dbReference>
<dbReference type="AlphaFoldDB" id="A0A380TSG3"/>
<dbReference type="InterPro" id="IPR015942">
    <property type="entry name" value="Asp/Glu/hydantoin_racemase"/>
</dbReference>
<keyword evidence="4" id="KW-1185">Reference proteome</keyword>
<keyword evidence="2 3" id="KW-0413">Isomerase</keyword>
<organism evidence="3 4">
    <name type="scientific">[Actinobacillus] rossii</name>
    <dbReference type="NCBI Taxonomy" id="123820"/>
    <lineage>
        <taxon>Bacteria</taxon>
        <taxon>Pseudomonadati</taxon>
        <taxon>Pseudomonadota</taxon>
        <taxon>Gammaproteobacteria</taxon>
        <taxon>Pasteurellales</taxon>
        <taxon>Pasteurellaceae</taxon>
    </lineage>
</organism>
<dbReference type="SUPFAM" id="SSF53681">
    <property type="entry name" value="Aspartate/glutamate racemase"/>
    <property type="match status" value="2"/>
</dbReference>
<name>A0A380TSG3_9PAST</name>
<dbReference type="InterPro" id="IPR001920">
    <property type="entry name" value="Asp/Glu_race"/>
</dbReference>
<dbReference type="PANTHER" id="PTHR21198:SF7">
    <property type="entry name" value="ASPARTATE-GLUTAMATE RACEMASE FAMILY"/>
    <property type="match status" value="1"/>
</dbReference>
<dbReference type="PROSITE" id="PS00924">
    <property type="entry name" value="ASP_GLU_RACEMASE_2"/>
    <property type="match status" value="1"/>
</dbReference>
<evidence type="ECO:0000256" key="1">
    <source>
        <dbReference type="ARBA" id="ARBA00007847"/>
    </source>
</evidence>